<dbReference type="Proteomes" id="UP000499080">
    <property type="component" value="Unassembled WGS sequence"/>
</dbReference>
<keyword evidence="2" id="KW-1185">Reference proteome</keyword>
<proteinExistence type="predicted"/>
<evidence type="ECO:0000313" key="2">
    <source>
        <dbReference type="Proteomes" id="UP000499080"/>
    </source>
</evidence>
<sequence>MMYGTTGMSNWKPGHDSGAMADCRVNFRWVIGNQQARYTRNADENVSLEIHGTVRRLAFAREEICSARKQDDFRIPKFWP</sequence>
<dbReference type="EMBL" id="BGPR01000784">
    <property type="protein sequence ID" value="GBM35430.1"/>
    <property type="molecule type" value="Genomic_DNA"/>
</dbReference>
<dbReference type="AlphaFoldDB" id="A0A4Y2F1N4"/>
<organism evidence="1 2">
    <name type="scientific">Araneus ventricosus</name>
    <name type="common">Orbweaver spider</name>
    <name type="synonym">Epeira ventricosa</name>
    <dbReference type="NCBI Taxonomy" id="182803"/>
    <lineage>
        <taxon>Eukaryota</taxon>
        <taxon>Metazoa</taxon>
        <taxon>Ecdysozoa</taxon>
        <taxon>Arthropoda</taxon>
        <taxon>Chelicerata</taxon>
        <taxon>Arachnida</taxon>
        <taxon>Araneae</taxon>
        <taxon>Araneomorphae</taxon>
        <taxon>Entelegynae</taxon>
        <taxon>Araneoidea</taxon>
        <taxon>Araneidae</taxon>
        <taxon>Araneus</taxon>
    </lineage>
</organism>
<reference evidence="1 2" key="1">
    <citation type="journal article" date="2019" name="Sci. Rep.">
        <title>Orb-weaving spider Araneus ventricosus genome elucidates the spidroin gene catalogue.</title>
        <authorList>
            <person name="Kono N."/>
            <person name="Nakamura H."/>
            <person name="Ohtoshi R."/>
            <person name="Moran D.A.P."/>
            <person name="Shinohara A."/>
            <person name="Yoshida Y."/>
            <person name="Fujiwara M."/>
            <person name="Mori M."/>
            <person name="Tomita M."/>
            <person name="Arakawa K."/>
        </authorList>
    </citation>
    <scope>NUCLEOTIDE SEQUENCE [LARGE SCALE GENOMIC DNA]</scope>
</reference>
<accession>A0A4Y2F1N4</accession>
<protein>
    <submittedName>
        <fullName evidence="1">Uncharacterized protein</fullName>
    </submittedName>
</protein>
<name>A0A4Y2F1N4_ARAVE</name>
<comment type="caution">
    <text evidence="1">The sequence shown here is derived from an EMBL/GenBank/DDBJ whole genome shotgun (WGS) entry which is preliminary data.</text>
</comment>
<evidence type="ECO:0000313" key="1">
    <source>
        <dbReference type="EMBL" id="GBM35430.1"/>
    </source>
</evidence>
<gene>
    <name evidence="1" type="ORF">AVEN_181524_1</name>
</gene>